<dbReference type="Pfam" id="PF18014">
    <property type="entry name" value="Acetyltransf_18"/>
    <property type="match status" value="1"/>
</dbReference>
<reference evidence="2 3" key="1">
    <citation type="submission" date="2019-03" db="EMBL/GenBank/DDBJ databases">
        <title>Bradyrhizobium diversity isolated from nodules of Chamaecrista fasciculata.</title>
        <authorList>
            <person name="Klepa M.S."/>
            <person name="Urquiaga M.O."/>
            <person name="Hungria M."/>
            <person name="Delamuta J.R."/>
        </authorList>
    </citation>
    <scope>NUCLEOTIDE SEQUENCE [LARGE SCALE GENOMIC DNA]</scope>
    <source>
        <strain evidence="2 3">CNPSo 3448</strain>
    </source>
</reference>
<dbReference type="Proteomes" id="UP000297966">
    <property type="component" value="Unassembled WGS sequence"/>
</dbReference>
<evidence type="ECO:0000259" key="1">
    <source>
        <dbReference type="PROSITE" id="PS51186"/>
    </source>
</evidence>
<keyword evidence="3" id="KW-1185">Reference proteome</keyword>
<sequence>MKRRISNSITIDAFEARAVEIDTVELEQLHALSIGVAWPHRAEDWQFLRDVGHGIVAHDEIGRVLGSAMWFPYGSDFATVGMVITSPRLQALGTAQWLMKRVFSECKGRNLRLNSTRAARKLYLSLGFRPERTVFQCQAEAQRSDEMPRPPEGAELRRLDQGDLAAVAELDAQGYGASRVELLNALLQQSVGFGLYRHGRMEAYALCRPFGRGHVIGPVVASNDKDAIVVIAPHMTAHEGEFLRLDTHLADGEFSSFVARSGLAVFDTVTTMSLGGDFRDPNERSGNMPVTYALASQALG</sequence>
<dbReference type="InterPro" id="IPR000182">
    <property type="entry name" value="GNAT_dom"/>
</dbReference>
<dbReference type="InterPro" id="IPR052729">
    <property type="entry name" value="Acyl/Acetyltrans_Enzymes"/>
</dbReference>
<dbReference type="PANTHER" id="PTHR47237">
    <property type="entry name" value="SLL0310 PROTEIN"/>
    <property type="match status" value="1"/>
</dbReference>
<keyword evidence="2" id="KW-0808">Transferase</keyword>
<dbReference type="Gene3D" id="3.40.630.90">
    <property type="match status" value="1"/>
</dbReference>
<dbReference type="Gene3D" id="3.40.630.30">
    <property type="match status" value="1"/>
</dbReference>
<proteinExistence type="predicted"/>
<dbReference type="EMBL" id="SPQT01000007">
    <property type="protein sequence ID" value="TFV47709.1"/>
    <property type="molecule type" value="Genomic_DNA"/>
</dbReference>
<comment type="caution">
    <text evidence="2">The sequence shown here is derived from an EMBL/GenBank/DDBJ whole genome shotgun (WGS) entry which is preliminary data.</text>
</comment>
<dbReference type="PANTHER" id="PTHR47237:SF2">
    <property type="entry name" value="BLL4206 PROTEIN"/>
    <property type="match status" value="1"/>
</dbReference>
<organism evidence="2 3">
    <name type="scientific">Bradyrhizobium niftali</name>
    <dbReference type="NCBI Taxonomy" id="2560055"/>
    <lineage>
        <taxon>Bacteria</taxon>
        <taxon>Pseudomonadati</taxon>
        <taxon>Pseudomonadota</taxon>
        <taxon>Alphaproteobacteria</taxon>
        <taxon>Hyphomicrobiales</taxon>
        <taxon>Nitrobacteraceae</taxon>
        <taxon>Bradyrhizobium</taxon>
    </lineage>
</organism>
<dbReference type="Pfam" id="PF13508">
    <property type="entry name" value="Acetyltransf_7"/>
    <property type="match status" value="1"/>
</dbReference>
<dbReference type="OrthoDB" id="8453373at2"/>
<dbReference type="AlphaFoldDB" id="A0A4Y9LXU5"/>
<dbReference type="RefSeq" id="WP_135174973.1">
    <property type="nucleotide sequence ID" value="NZ_SPQT01000007.1"/>
</dbReference>
<evidence type="ECO:0000313" key="2">
    <source>
        <dbReference type="EMBL" id="TFV47709.1"/>
    </source>
</evidence>
<evidence type="ECO:0000313" key="3">
    <source>
        <dbReference type="Proteomes" id="UP000297966"/>
    </source>
</evidence>
<name>A0A4Y9LXU5_9BRAD</name>
<dbReference type="GO" id="GO:0016747">
    <property type="term" value="F:acyltransferase activity, transferring groups other than amino-acyl groups"/>
    <property type="evidence" value="ECO:0007669"/>
    <property type="project" value="InterPro"/>
</dbReference>
<dbReference type="SUPFAM" id="SSF55729">
    <property type="entry name" value="Acyl-CoA N-acyltransferases (Nat)"/>
    <property type="match status" value="1"/>
</dbReference>
<dbReference type="InterPro" id="IPR016181">
    <property type="entry name" value="Acyl_CoA_acyltransferase"/>
</dbReference>
<protein>
    <submittedName>
        <fullName evidence="2">N-acetyltransferase</fullName>
    </submittedName>
</protein>
<gene>
    <name evidence="2" type="ORF">E4K65_15875</name>
</gene>
<accession>A0A4Y9LXU5</accession>
<dbReference type="InterPro" id="IPR041496">
    <property type="entry name" value="YitH/HolE_GNAT"/>
</dbReference>
<dbReference type="PROSITE" id="PS51186">
    <property type="entry name" value="GNAT"/>
    <property type="match status" value="1"/>
</dbReference>
<feature type="domain" description="N-acetyltransferase" evidence="1">
    <location>
        <begin position="16"/>
        <end position="152"/>
    </location>
</feature>